<evidence type="ECO:0000256" key="6">
    <source>
        <dbReference type="NCBIfam" id="TIGR03319"/>
    </source>
</evidence>
<dbReference type="GO" id="GO:0006402">
    <property type="term" value="P:mRNA catabolic process"/>
    <property type="evidence" value="ECO:0007669"/>
    <property type="project" value="UniProtKB-UniRule"/>
</dbReference>
<feature type="transmembrane region" description="Helical" evidence="5">
    <location>
        <begin position="6"/>
        <end position="26"/>
    </location>
</feature>
<comment type="subcellular location">
    <subcellularLocation>
        <location evidence="5">Cell membrane</location>
        <topology evidence="5">Single-pass membrane protein</topology>
    </subcellularLocation>
</comment>
<dbReference type="InterPro" id="IPR036612">
    <property type="entry name" value="KH_dom_type_1_sf"/>
</dbReference>
<dbReference type="Gene3D" id="3.30.1370.10">
    <property type="entry name" value="K Homology domain, type 1"/>
    <property type="match status" value="1"/>
</dbReference>
<organism evidence="9 10">
    <name type="scientific">Candidatus Glassbacteria bacterium RBG_16_58_8</name>
    <dbReference type="NCBI Taxonomy" id="1817866"/>
    <lineage>
        <taxon>Bacteria</taxon>
        <taxon>Candidatus Glassiibacteriota</taxon>
    </lineage>
</organism>
<accession>A0A1F5YC42</accession>
<keyword evidence="4 5" id="KW-0694">RNA-binding</keyword>
<dbReference type="PANTHER" id="PTHR12826">
    <property type="entry name" value="RIBONUCLEASE Y"/>
    <property type="match status" value="1"/>
</dbReference>
<dbReference type="NCBIfam" id="TIGR00277">
    <property type="entry name" value="HDIG"/>
    <property type="match status" value="1"/>
</dbReference>
<dbReference type="HAMAP" id="MF_00335">
    <property type="entry name" value="RNase_Y"/>
    <property type="match status" value="1"/>
</dbReference>
<dbReference type="InterPro" id="IPR022711">
    <property type="entry name" value="RNase_Y_N"/>
</dbReference>
<keyword evidence="7" id="KW-0175">Coiled coil</keyword>
<comment type="function">
    <text evidence="5">Endoribonuclease that initiates mRNA decay.</text>
</comment>
<protein>
    <recommendedName>
        <fullName evidence="5 6">Ribonuclease Y</fullName>
        <shortName evidence="5">RNase Y</shortName>
        <ecNumber evidence="5 6">3.1.-.-</ecNumber>
    </recommendedName>
</protein>
<dbReference type="PROSITE" id="PS51831">
    <property type="entry name" value="HD"/>
    <property type="match status" value="1"/>
</dbReference>
<dbReference type="EMBL" id="MFIW01000061">
    <property type="protein sequence ID" value="OGF97747.1"/>
    <property type="molecule type" value="Genomic_DNA"/>
</dbReference>
<comment type="similarity">
    <text evidence="5">Belongs to the RNase Y family.</text>
</comment>
<dbReference type="NCBIfam" id="TIGR03319">
    <property type="entry name" value="RNase_Y"/>
    <property type="match status" value="1"/>
</dbReference>
<dbReference type="Pfam" id="PF12072">
    <property type="entry name" value="RNase_Y_N"/>
    <property type="match status" value="1"/>
</dbReference>
<dbReference type="SUPFAM" id="SSF109604">
    <property type="entry name" value="HD-domain/PDEase-like"/>
    <property type="match status" value="1"/>
</dbReference>
<dbReference type="GO" id="GO:0004521">
    <property type="term" value="F:RNA endonuclease activity"/>
    <property type="evidence" value="ECO:0007669"/>
    <property type="project" value="UniProtKB-UniRule"/>
</dbReference>
<evidence type="ECO:0000256" key="3">
    <source>
        <dbReference type="ARBA" id="ARBA00022801"/>
    </source>
</evidence>
<feature type="coiled-coil region" evidence="7">
    <location>
        <begin position="135"/>
        <end position="193"/>
    </location>
</feature>
<dbReference type="PROSITE" id="PS50084">
    <property type="entry name" value="KH_TYPE_1"/>
    <property type="match status" value="1"/>
</dbReference>
<comment type="caution">
    <text evidence="9">The sequence shown here is derived from an EMBL/GenBank/DDBJ whole genome shotgun (WGS) entry which is preliminary data.</text>
</comment>
<dbReference type="EC" id="3.1.-.-" evidence="5 6"/>
<dbReference type="InterPro" id="IPR006675">
    <property type="entry name" value="HDIG_dom"/>
</dbReference>
<dbReference type="SUPFAM" id="SSF54791">
    <property type="entry name" value="Eukaryotic type KH-domain (KH-domain type I)"/>
    <property type="match status" value="1"/>
</dbReference>
<dbReference type="InterPro" id="IPR017705">
    <property type="entry name" value="Ribonuclease_Y"/>
</dbReference>
<evidence type="ECO:0000256" key="1">
    <source>
        <dbReference type="ARBA" id="ARBA00022722"/>
    </source>
</evidence>
<keyword evidence="3 5" id="KW-0378">Hydrolase</keyword>
<proteinExistence type="inferred from homology"/>
<evidence type="ECO:0000259" key="8">
    <source>
        <dbReference type="PROSITE" id="PS51831"/>
    </source>
</evidence>
<evidence type="ECO:0000256" key="2">
    <source>
        <dbReference type="ARBA" id="ARBA00022759"/>
    </source>
</evidence>
<dbReference type="GO" id="GO:0005886">
    <property type="term" value="C:plasma membrane"/>
    <property type="evidence" value="ECO:0007669"/>
    <property type="project" value="UniProtKB-SubCell"/>
</dbReference>
<keyword evidence="5" id="KW-1133">Transmembrane helix</keyword>
<dbReference type="FunFam" id="1.10.3210.10:FF:000013">
    <property type="entry name" value="Ribonuclease Y"/>
    <property type="match status" value="1"/>
</dbReference>
<evidence type="ECO:0000256" key="4">
    <source>
        <dbReference type="ARBA" id="ARBA00022884"/>
    </source>
</evidence>
<dbReference type="SMART" id="SM00471">
    <property type="entry name" value="HDc"/>
    <property type="match status" value="1"/>
</dbReference>
<keyword evidence="1 5" id="KW-0540">Nuclease</keyword>
<dbReference type="InterPro" id="IPR004087">
    <property type="entry name" value="KH_dom"/>
</dbReference>
<dbReference type="CDD" id="cd22431">
    <property type="entry name" value="KH-I_RNaseY"/>
    <property type="match status" value="1"/>
</dbReference>
<dbReference type="Proteomes" id="UP000179034">
    <property type="component" value="Unassembled WGS sequence"/>
</dbReference>
<evidence type="ECO:0000313" key="9">
    <source>
        <dbReference type="EMBL" id="OGF97747.1"/>
    </source>
</evidence>
<dbReference type="Pfam" id="PF00013">
    <property type="entry name" value="KH_1"/>
    <property type="match status" value="1"/>
</dbReference>
<dbReference type="InterPro" id="IPR003607">
    <property type="entry name" value="HD/PDEase_dom"/>
</dbReference>
<dbReference type="GO" id="GO:0003723">
    <property type="term" value="F:RNA binding"/>
    <property type="evidence" value="ECO:0007669"/>
    <property type="project" value="UniProtKB-UniRule"/>
</dbReference>
<keyword evidence="5" id="KW-0812">Transmembrane</keyword>
<name>A0A1F5YC42_9BACT</name>
<dbReference type="PANTHER" id="PTHR12826:SF15">
    <property type="entry name" value="RIBONUCLEASE Y"/>
    <property type="match status" value="1"/>
</dbReference>
<keyword evidence="5" id="KW-1003">Cell membrane</keyword>
<feature type="domain" description="HD" evidence="8">
    <location>
        <begin position="338"/>
        <end position="431"/>
    </location>
</feature>
<sequence length="522" mass="59490">MDNTPFYDVAGFLLLGAIGFSVGFFLRKRLAVRTLQEAQKEAVKVLSDAKRDGENIRKSASLEMKEELYKSKVKFEEEMSARRKELEQMEWRLKEQESTFSRKFDLIEKKERELRRMGEEFLDRDRALKAKEARLSQMIQEENEKLERVARLSAEEAKRELIANLEEGARLEAAQMLKEIKERTQRVAEKEAKKIIVDAIQRCAADQVVESTVSVVVLPNDEMKGRIIGREGRNIRSFEMATGVNVIIDDTPEAVILSAFDPVRRETARIALEKLISDGRIHPGRIEDVVQKAQKEMEELIQQAGEEAVYEVGIHGLHPDLIHHLGRLKYRTSYGQNVLQHLKETAIIAGLMATELHFDYKLARRAALLHDVGKSLTHESEGTHVQLGAELTRKYKEDPVVINAIEAHHDDAEPKSVIAVLVQAADALSGARPGARRETFETYIRRLEKLEELADSFDGVQKSYAIQAGREIRVIVEPTKVDDATIDHLCNEIARKIERELEYPGHIKVSVIRETRSVDYAR</sequence>
<dbReference type="InterPro" id="IPR006674">
    <property type="entry name" value="HD_domain"/>
</dbReference>
<dbReference type="GO" id="GO:0016787">
    <property type="term" value="F:hydrolase activity"/>
    <property type="evidence" value="ECO:0007669"/>
    <property type="project" value="UniProtKB-KW"/>
</dbReference>
<gene>
    <name evidence="5" type="primary">rny</name>
    <name evidence="9" type="ORF">A2Z06_03370</name>
</gene>
<dbReference type="Gene3D" id="1.10.3210.10">
    <property type="entry name" value="Hypothetical protein af1432"/>
    <property type="match status" value="1"/>
</dbReference>
<evidence type="ECO:0000256" key="5">
    <source>
        <dbReference type="HAMAP-Rule" id="MF_00335"/>
    </source>
</evidence>
<keyword evidence="2 5" id="KW-0255">Endonuclease</keyword>
<dbReference type="Pfam" id="PF01966">
    <property type="entry name" value="HD"/>
    <property type="match status" value="1"/>
</dbReference>
<dbReference type="AlphaFoldDB" id="A0A1F5YC42"/>
<evidence type="ECO:0000256" key="7">
    <source>
        <dbReference type="SAM" id="Coils"/>
    </source>
</evidence>
<keyword evidence="5" id="KW-0472">Membrane</keyword>
<dbReference type="CDD" id="cd00077">
    <property type="entry name" value="HDc"/>
    <property type="match status" value="1"/>
</dbReference>
<reference evidence="9 10" key="1">
    <citation type="journal article" date="2016" name="Nat. Commun.">
        <title>Thousands of microbial genomes shed light on interconnected biogeochemical processes in an aquifer system.</title>
        <authorList>
            <person name="Anantharaman K."/>
            <person name="Brown C.T."/>
            <person name="Hug L.A."/>
            <person name="Sharon I."/>
            <person name="Castelle C.J."/>
            <person name="Probst A.J."/>
            <person name="Thomas B.C."/>
            <person name="Singh A."/>
            <person name="Wilkins M.J."/>
            <person name="Karaoz U."/>
            <person name="Brodie E.L."/>
            <person name="Williams K.H."/>
            <person name="Hubbard S.S."/>
            <person name="Banfield J.F."/>
        </authorList>
    </citation>
    <scope>NUCLEOTIDE SEQUENCE [LARGE SCALE GENOMIC DNA]</scope>
</reference>
<dbReference type="InterPro" id="IPR004088">
    <property type="entry name" value="KH_dom_type_1"/>
</dbReference>
<dbReference type="SMART" id="SM00322">
    <property type="entry name" value="KH"/>
    <property type="match status" value="1"/>
</dbReference>
<evidence type="ECO:0000313" key="10">
    <source>
        <dbReference type="Proteomes" id="UP000179034"/>
    </source>
</evidence>